<dbReference type="RefSeq" id="WP_114206314.1">
    <property type="nucleotide sequence ID" value="NZ_CP030840.1"/>
</dbReference>
<dbReference type="KEGG" id="abas:ACPOL_1398"/>
<evidence type="ECO:0000313" key="1">
    <source>
        <dbReference type="EMBL" id="AXC10746.1"/>
    </source>
</evidence>
<dbReference type="Proteomes" id="UP000253606">
    <property type="component" value="Chromosome"/>
</dbReference>
<organism evidence="1 2">
    <name type="scientific">Acidisarcina polymorpha</name>
    <dbReference type="NCBI Taxonomy" id="2211140"/>
    <lineage>
        <taxon>Bacteria</taxon>
        <taxon>Pseudomonadati</taxon>
        <taxon>Acidobacteriota</taxon>
        <taxon>Terriglobia</taxon>
        <taxon>Terriglobales</taxon>
        <taxon>Acidobacteriaceae</taxon>
        <taxon>Acidisarcina</taxon>
    </lineage>
</organism>
<reference evidence="1 2" key="1">
    <citation type="journal article" date="2018" name="Front. Microbiol.">
        <title>Hydrolytic Capabilities as a Key to Environmental Success: Chitinolytic and Cellulolytic Acidobacteria From Acidic Sub-arctic Soils and Boreal Peatlands.</title>
        <authorList>
            <person name="Belova S.E."/>
            <person name="Ravin N.V."/>
            <person name="Pankratov T.A."/>
            <person name="Rakitin A.L."/>
            <person name="Ivanova A.A."/>
            <person name="Beletsky A.V."/>
            <person name="Mardanov A.V."/>
            <person name="Sinninghe Damste J.S."/>
            <person name="Dedysh S.N."/>
        </authorList>
    </citation>
    <scope>NUCLEOTIDE SEQUENCE [LARGE SCALE GENOMIC DNA]</scope>
    <source>
        <strain evidence="1 2">SBC82</strain>
    </source>
</reference>
<sequence length="59" mass="6499">MARDEIDEFVGDYGIALAFDDAALFGFFCLMHVEHMNNPVLSALVETHACTHNLSPSTN</sequence>
<keyword evidence="2" id="KW-1185">Reference proteome</keyword>
<evidence type="ECO:0000313" key="2">
    <source>
        <dbReference type="Proteomes" id="UP000253606"/>
    </source>
</evidence>
<protein>
    <submittedName>
        <fullName evidence="1">Uncharacterized protein</fullName>
    </submittedName>
</protein>
<dbReference type="EMBL" id="CP030840">
    <property type="protein sequence ID" value="AXC10746.1"/>
    <property type="molecule type" value="Genomic_DNA"/>
</dbReference>
<proteinExistence type="predicted"/>
<name>A0A2Z5FWF2_9BACT</name>
<dbReference type="AlphaFoldDB" id="A0A2Z5FWF2"/>
<gene>
    <name evidence="1" type="ORF">ACPOL_1398</name>
</gene>
<accession>A0A2Z5FWF2</accession>